<proteinExistence type="predicted"/>
<name>A0A7K3M2A0_9ACTN</name>
<sequence length="77" mass="8714">MGDTATIRVPRETRDLLAEQARVRGVSISSMLTEIARRERREAIFRAERDAVRRDAQIAAASVEEQEWEATLTDGID</sequence>
<evidence type="ECO:0000313" key="2">
    <source>
        <dbReference type="Proteomes" id="UP000460435"/>
    </source>
</evidence>
<accession>A0A7K3M2A0</accession>
<keyword evidence="2" id="KW-1185">Reference proteome</keyword>
<reference evidence="1 2" key="1">
    <citation type="submission" date="2019-11" db="EMBL/GenBank/DDBJ databases">
        <authorList>
            <person name="Li X.-J."/>
            <person name="Feng X.-M."/>
        </authorList>
    </citation>
    <scope>NUCLEOTIDE SEQUENCE [LARGE SCALE GENOMIC DNA]</scope>
    <source>
        <strain evidence="1 2">XMNu-373</strain>
    </source>
</reference>
<evidence type="ECO:0000313" key="1">
    <source>
        <dbReference type="EMBL" id="NDL56558.1"/>
    </source>
</evidence>
<organism evidence="1 2">
    <name type="scientific">Phytoactinopolyspora mesophila</name>
    <dbReference type="NCBI Taxonomy" id="2650750"/>
    <lineage>
        <taxon>Bacteria</taxon>
        <taxon>Bacillati</taxon>
        <taxon>Actinomycetota</taxon>
        <taxon>Actinomycetes</taxon>
        <taxon>Jiangellales</taxon>
        <taxon>Jiangellaceae</taxon>
        <taxon>Phytoactinopolyspora</taxon>
    </lineage>
</organism>
<protein>
    <submittedName>
        <fullName evidence="1">Antitoxin</fullName>
    </submittedName>
</protein>
<dbReference type="AlphaFoldDB" id="A0A7K3M2A0"/>
<comment type="caution">
    <text evidence="1">The sequence shown here is derived from an EMBL/GenBank/DDBJ whole genome shotgun (WGS) entry which is preliminary data.</text>
</comment>
<dbReference type="RefSeq" id="WP_162449120.1">
    <property type="nucleotide sequence ID" value="NZ_WLZY01000001.1"/>
</dbReference>
<dbReference type="EMBL" id="WLZY01000001">
    <property type="protein sequence ID" value="NDL56558.1"/>
    <property type="molecule type" value="Genomic_DNA"/>
</dbReference>
<gene>
    <name evidence="1" type="ORF">F7O44_05670</name>
</gene>
<dbReference type="Proteomes" id="UP000460435">
    <property type="component" value="Unassembled WGS sequence"/>
</dbReference>